<comment type="similarity">
    <text evidence="1">Belongs to the PPR family. P subfamily.</text>
</comment>
<feature type="repeat" description="PPR" evidence="3">
    <location>
        <begin position="472"/>
        <end position="506"/>
    </location>
</feature>
<dbReference type="NCBIfam" id="TIGR00756">
    <property type="entry name" value="PPR"/>
    <property type="match status" value="5"/>
</dbReference>
<accession>A0A8T3AG72</accession>
<dbReference type="EMBL" id="JAGYWB010000017">
    <property type="protein sequence ID" value="KAI0494772.1"/>
    <property type="molecule type" value="Genomic_DNA"/>
</dbReference>
<protein>
    <recommendedName>
        <fullName evidence="6">Pentatricopeptide repeat-containing protein</fullName>
    </recommendedName>
</protein>
<dbReference type="PANTHER" id="PTHR47447:SF23">
    <property type="entry name" value="PENTACOTRIPEPTIDE-REPEAT REGION OF PRORP DOMAIN-CONTAINING PROTEIN"/>
    <property type="match status" value="1"/>
</dbReference>
<name>A0A8T3AG72_DENNO</name>
<dbReference type="AlphaFoldDB" id="A0A8T3AG72"/>
<feature type="repeat" description="PPR" evidence="3">
    <location>
        <begin position="300"/>
        <end position="334"/>
    </location>
</feature>
<dbReference type="OrthoDB" id="185373at2759"/>
<evidence type="ECO:0000256" key="1">
    <source>
        <dbReference type="ARBA" id="ARBA00007626"/>
    </source>
</evidence>
<evidence type="ECO:0000256" key="2">
    <source>
        <dbReference type="ARBA" id="ARBA00022737"/>
    </source>
</evidence>
<dbReference type="Proteomes" id="UP000829196">
    <property type="component" value="Unassembled WGS sequence"/>
</dbReference>
<evidence type="ECO:0000313" key="5">
    <source>
        <dbReference type="Proteomes" id="UP000829196"/>
    </source>
</evidence>
<sequence length="531" mass="61134">MFIATFLLTFCKSKPCLPLKLVSRLCNNRLISKYCQHNNKDCNFQGFICQKFCTDASASSSSLYCGDNASSGSHDRSISQPHSEILDNDDHSNVKVPVMIQNIFKSLENPHDIELAINKCKLTITEDLVVQVLLRHNSDWKSALFFFNWASRQEGYFHGWRSYNVMLDILGRMKQLKVMQQVFDEVPKEITATVITERTFAILMNRYAAAHKVESAIEVFYKRKDYGFEGHLIAFQTLLMCLCRYKHVEEAEALFLKKQYEFPPVIKSQNIILNGWCVLGNSREAKRFWNDIISSKCKPDLFTYGTFINSLTKSGKLGTAMKLFAAMRKKGCNPDVTICNCIIDALCFKKRIPEALGIFNEMNEPGCFPDVATYNSLIKHLCKIRRMEKVFELLDEMERRECLPNARTYSYILKTTRKPEEVTELLHAMERKGCNMNGDTYNLVLNLYVQWNYQEGIHSIWAEMENKGLGPDQRSYTIMVHGLYSKGKLDQALQYFSEMSLKGMTVEPRTRLLVEAIHLKEGKLAKLEISP</sequence>
<feature type="repeat" description="PPR" evidence="3">
    <location>
        <begin position="335"/>
        <end position="369"/>
    </location>
</feature>
<proteinExistence type="inferred from homology"/>
<gene>
    <name evidence="4" type="ORF">KFK09_024915</name>
</gene>
<dbReference type="SMR" id="A0A8T3AG72"/>
<evidence type="ECO:0000256" key="3">
    <source>
        <dbReference type="PROSITE-ProRule" id="PRU00708"/>
    </source>
</evidence>
<dbReference type="InterPro" id="IPR002885">
    <property type="entry name" value="PPR_rpt"/>
</dbReference>
<reference evidence="4" key="1">
    <citation type="journal article" date="2022" name="Front. Genet.">
        <title>Chromosome-Scale Assembly of the Dendrobium nobile Genome Provides Insights Into the Molecular Mechanism of the Biosynthesis of the Medicinal Active Ingredient of Dendrobium.</title>
        <authorList>
            <person name="Xu Q."/>
            <person name="Niu S.-C."/>
            <person name="Li K.-L."/>
            <person name="Zheng P.-J."/>
            <person name="Zhang X.-J."/>
            <person name="Jia Y."/>
            <person name="Liu Y."/>
            <person name="Niu Y.-X."/>
            <person name="Yu L.-H."/>
            <person name="Chen D.-F."/>
            <person name="Zhang G.-Q."/>
        </authorList>
    </citation>
    <scope>NUCLEOTIDE SEQUENCE</scope>
    <source>
        <tissue evidence="4">Leaf</tissue>
    </source>
</reference>
<evidence type="ECO:0008006" key="6">
    <source>
        <dbReference type="Google" id="ProtNLM"/>
    </source>
</evidence>
<dbReference type="PROSITE" id="PS51375">
    <property type="entry name" value="PPR"/>
    <property type="match status" value="5"/>
</dbReference>
<dbReference type="Pfam" id="PF13041">
    <property type="entry name" value="PPR_2"/>
    <property type="match status" value="3"/>
</dbReference>
<dbReference type="PANTHER" id="PTHR47447">
    <property type="entry name" value="OS03G0856100 PROTEIN"/>
    <property type="match status" value="1"/>
</dbReference>
<feature type="repeat" description="PPR" evidence="3">
    <location>
        <begin position="437"/>
        <end position="471"/>
    </location>
</feature>
<keyword evidence="5" id="KW-1185">Reference proteome</keyword>
<dbReference type="InterPro" id="IPR011990">
    <property type="entry name" value="TPR-like_helical_dom_sf"/>
</dbReference>
<dbReference type="Gene3D" id="1.25.40.10">
    <property type="entry name" value="Tetratricopeptide repeat domain"/>
    <property type="match status" value="4"/>
</dbReference>
<organism evidence="4 5">
    <name type="scientific">Dendrobium nobile</name>
    <name type="common">Orchid</name>
    <dbReference type="NCBI Taxonomy" id="94219"/>
    <lineage>
        <taxon>Eukaryota</taxon>
        <taxon>Viridiplantae</taxon>
        <taxon>Streptophyta</taxon>
        <taxon>Embryophyta</taxon>
        <taxon>Tracheophyta</taxon>
        <taxon>Spermatophyta</taxon>
        <taxon>Magnoliopsida</taxon>
        <taxon>Liliopsida</taxon>
        <taxon>Asparagales</taxon>
        <taxon>Orchidaceae</taxon>
        <taxon>Epidendroideae</taxon>
        <taxon>Malaxideae</taxon>
        <taxon>Dendrobiinae</taxon>
        <taxon>Dendrobium</taxon>
    </lineage>
</organism>
<feature type="repeat" description="PPR" evidence="3">
    <location>
        <begin position="370"/>
        <end position="404"/>
    </location>
</feature>
<comment type="caution">
    <text evidence="4">The sequence shown here is derived from an EMBL/GenBank/DDBJ whole genome shotgun (WGS) entry which is preliminary data.</text>
</comment>
<dbReference type="Pfam" id="PF01535">
    <property type="entry name" value="PPR"/>
    <property type="match status" value="2"/>
</dbReference>
<evidence type="ECO:0000313" key="4">
    <source>
        <dbReference type="EMBL" id="KAI0494772.1"/>
    </source>
</evidence>
<keyword evidence="2" id="KW-0677">Repeat</keyword>